<keyword evidence="15 17" id="KW-0472">Membrane</keyword>
<evidence type="ECO:0000256" key="12">
    <source>
        <dbReference type="ARBA" id="ARBA00023027"/>
    </source>
</evidence>
<evidence type="ECO:0000256" key="9">
    <source>
        <dbReference type="ARBA" id="ARBA00022967"/>
    </source>
</evidence>
<evidence type="ECO:0000256" key="11">
    <source>
        <dbReference type="ARBA" id="ARBA00022989"/>
    </source>
</evidence>
<keyword evidence="6 17" id="KW-0813">Transport</keyword>
<feature type="transmembrane region" description="Helical" evidence="17">
    <location>
        <begin position="311"/>
        <end position="333"/>
    </location>
</feature>
<feature type="transmembrane region" description="Helical" evidence="17">
    <location>
        <begin position="345"/>
        <end position="365"/>
    </location>
</feature>
<feature type="transmembrane region" description="Helical" evidence="17">
    <location>
        <begin position="433"/>
        <end position="453"/>
    </location>
</feature>
<comment type="catalytic activity">
    <reaction evidence="16 17">
        <text>a ubiquinone + NADH + 5 H(+)(in) = a ubiquinol + NAD(+) + 4 H(+)(out)</text>
        <dbReference type="Rhea" id="RHEA:29091"/>
        <dbReference type="Rhea" id="RHEA-COMP:9565"/>
        <dbReference type="Rhea" id="RHEA-COMP:9566"/>
        <dbReference type="ChEBI" id="CHEBI:15378"/>
        <dbReference type="ChEBI" id="CHEBI:16389"/>
        <dbReference type="ChEBI" id="CHEBI:17976"/>
        <dbReference type="ChEBI" id="CHEBI:57540"/>
        <dbReference type="ChEBI" id="CHEBI:57945"/>
        <dbReference type="EC" id="7.1.1.2"/>
    </reaction>
</comment>
<keyword evidence="13 17" id="KW-0830">Ubiquinone</keyword>
<dbReference type="InterPro" id="IPR001750">
    <property type="entry name" value="ND/Mrp_TM"/>
</dbReference>
<keyword evidence="8 17" id="KW-0812">Transmembrane</keyword>
<feature type="transmembrane region" description="Helical" evidence="17">
    <location>
        <begin position="194"/>
        <end position="216"/>
    </location>
</feature>
<protein>
    <recommendedName>
        <fullName evidence="5 17">NADH-ubiquinone oxidoreductase chain 4</fullName>
        <ecNumber evidence="4 17">7.1.1.2</ecNumber>
    </recommendedName>
</protein>
<dbReference type="GO" id="GO:0031966">
    <property type="term" value="C:mitochondrial membrane"/>
    <property type="evidence" value="ECO:0007669"/>
    <property type="project" value="UniProtKB-SubCell"/>
</dbReference>
<evidence type="ECO:0000256" key="6">
    <source>
        <dbReference type="ARBA" id="ARBA00022448"/>
    </source>
</evidence>
<evidence type="ECO:0000256" key="5">
    <source>
        <dbReference type="ARBA" id="ARBA00021006"/>
    </source>
</evidence>
<dbReference type="EMBL" id="GU370076">
    <property type="protein sequence ID" value="ADB92019.1"/>
    <property type="molecule type" value="Genomic_DNA"/>
</dbReference>
<dbReference type="InterPro" id="IPR003918">
    <property type="entry name" value="NADH_UbQ_OxRdtase"/>
</dbReference>
<dbReference type="PANTHER" id="PTHR43507:SF20">
    <property type="entry name" value="NADH-UBIQUINONE OXIDOREDUCTASE CHAIN 4"/>
    <property type="match status" value="1"/>
</dbReference>
<keyword evidence="7 17" id="KW-0679">Respiratory chain</keyword>
<comment type="subcellular location">
    <subcellularLocation>
        <location evidence="2 17">Mitochondrion membrane</location>
        <topology evidence="2 17">Multi-pass membrane protein</topology>
    </subcellularLocation>
</comment>
<evidence type="ECO:0000256" key="2">
    <source>
        <dbReference type="ARBA" id="ARBA00004225"/>
    </source>
</evidence>
<organism evidence="20">
    <name type="scientific">Nymphon unguiculatum-charcoti complex sp. SEM-1997</name>
    <dbReference type="NCBI Taxonomy" id="61899"/>
    <lineage>
        <taxon>Eukaryota</taxon>
        <taxon>Metazoa</taxon>
        <taxon>Ecdysozoa</taxon>
        <taxon>Arthropoda</taxon>
        <taxon>Chelicerata</taxon>
        <taxon>Pycnogonida</taxon>
        <taxon>Pantopoda</taxon>
        <taxon>Nymphon</taxon>
    </lineage>
</organism>
<gene>
    <name evidence="20" type="primary">ND4</name>
</gene>
<name>E0XLH4_9CHEL</name>
<sequence>MGLTLGTTILILFTTIYHKLFFKMVWLWMELFILSLMMYFIMTFSWETTSNIFMIFSGGLVFDTISCLLSVLSIFMIFIMLMASKKEYEEKDSTFLLLNLLLLLFILLSFMTSNLLIFFFSFEGSIIPMIFLIMGWGKSPERKSAMIYFMFYTLVGSVPLLISLLYLESFYMTFDFIYLTNLIINNSQNYYMNMWLFTSFLSFLVKAPIYGFHLWLPKAHVEAPISGSIFLAAILLKLGAYGVLRTYYLFISSILFMSSSYIVLFLMGSVMSAVICLGQSDMKKLIAYSSVSHMGLVFGGLFTMLQQGFSGAMMVLISHGFTSSGLFSAAYMIQDRSKSREMAMSKGMVVFLPIITFSFYLLTMLNMSAPPSLSLSGELNLFSSLLMWDLSMLFLIIFYVTFGSYYAIRLFQEVQFGLPLKFYSFNPISMREIYLLFYHIIPSNLMILSLNLFS</sequence>
<dbReference type="InterPro" id="IPR000260">
    <property type="entry name" value="NADH4_N"/>
</dbReference>
<feature type="transmembrane region" description="Helical" evidence="17">
    <location>
        <begin position="117"/>
        <end position="137"/>
    </location>
</feature>
<evidence type="ECO:0000256" key="17">
    <source>
        <dbReference type="RuleBase" id="RU003297"/>
    </source>
</evidence>
<proteinExistence type="inferred from homology"/>
<feature type="transmembrane region" description="Helical" evidence="17">
    <location>
        <begin position="93"/>
        <end position="111"/>
    </location>
</feature>
<feature type="transmembrane region" description="Helical" evidence="17">
    <location>
        <begin position="228"/>
        <end position="248"/>
    </location>
</feature>
<comment type="function">
    <text evidence="1">Core subunit of the mitochondrial membrane respiratory chain NADH dehydrogenase (Complex I) that is believed to belong to the minimal assembly required for catalysis. Complex I functions in the transfer of electrons from NADH to the respiratory chain. The immediate electron acceptor for the enzyme is believed to be ubiquinone.</text>
</comment>
<dbReference type="Pfam" id="PF01059">
    <property type="entry name" value="Oxidored_q5_N"/>
    <property type="match status" value="1"/>
</dbReference>
<evidence type="ECO:0000256" key="10">
    <source>
        <dbReference type="ARBA" id="ARBA00022982"/>
    </source>
</evidence>
<feature type="transmembrane region" description="Helical" evidence="17">
    <location>
        <begin position="254"/>
        <end position="278"/>
    </location>
</feature>
<dbReference type="PRINTS" id="PR01437">
    <property type="entry name" value="NUOXDRDTASE4"/>
</dbReference>
<dbReference type="GO" id="GO:0008137">
    <property type="term" value="F:NADH dehydrogenase (ubiquinone) activity"/>
    <property type="evidence" value="ECO:0007669"/>
    <property type="project" value="UniProtKB-UniRule"/>
</dbReference>
<keyword evidence="14 17" id="KW-0496">Mitochondrion</keyword>
<dbReference type="GO" id="GO:0003954">
    <property type="term" value="F:NADH dehydrogenase activity"/>
    <property type="evidence" value="ECO:0007669"/>
    <property type="project" value="TreeGrafter"/>
</dbReference>
<feature type="transmembrane region" description="Helical" evidence="17">
    <location>
        <begin position="385"/>
        <end position="408"/>
    </location>
</feature>
<comment type="similarity">
    <text evidence="3 17">Belongs to the complex I subunit 4 family.</text>
</comment>
<evidence type="ECO:0000256" key="14">
    <source>
        <dbReference type="ARBA" id="ARBA00023128"/>
    </source>
</evidence>
<evidence type="ECO:0000256" key="15">
    <source>
        <dbReference type="ARBA" id="ARBA00023136"/>
    </source>
</evidence>
<evidence type="ECO:0000256" key="13">
    <source>
        <dbReference type="ARBA" id="ARBA00023075"/>
    </source>
</evidence>
<dbReference type="GO" id="GO:0042773">
    <property type="term" value="P:ATP synthesis coupled electron transport"/>
    <property type="evidence" value="ECO:0007669"/>
    <property type="project" value="InterPro"/>
</dbReference>
<keyword evidence="9" id="KW-1278">Translocase</keyword>
<keyword evidence="11 17" id="KW-1133">Transmembrane helix</keyword>
<feature type="transmembrane region" description="Helical" evidence="17">
    <location>
        <begin position="285"/>
        <end position="305"/>
    </location>
</feature>
<evidence type="ECO:0000256" key="7">
    <source>
        <dbReference type="ARBA" id="ARBA00022660"/>
    </source>
</evidence>
<keyword evidence="12 17" id="KW-0520">NAD</keyword>
<dbReference type="GO" id="GO:0048039">
    <property type="term" value="F:ubiquinone binding"/>
    <property type="evidence" value="ECO:0007669"/>
    <property type="project" value="TreeGrafter"/>
</dbReference>
<accession>E0XLH4</accession>
<evidence type="ECO:0000256" key="3">
    <source>
        <dbReference type="ARBA" id="ARBA00009025"/>
    </source>
</evidence>
<feature type="transmembrane region" description="Helical" evidence="17">
    <location>
        <begin position="52"/>
        <end position="81"/>
    </location>
</feature>
<dbReference type="PANTHER" id="PTHR43507">
    <property type="entry name" value="NADH-UBIQUINONE OXIDOREDUCTASE CHAIN 4"/>
    <property type="match status" value="1"/>
</dbReference>
<evidence type="ECO:0000256" key="8">
    <source>
        <dbReference type="ARBA" id="ARBA00022692"/>
    </source>
</evidence>
<feature type="domain" description="NADH:quinone oxidoreductase/Mrp antiporter transmembrane" evidence="18">
    <location>
        <begin position="113"/>
        <end position="398"/>
    </location>
</feature>
<evidence type="ECO:0000259" key="18">
    <source>
        <dbReference type="Pfam" id="PF00361"/>
    </source>
</evidence>
<dbReference type="Pfam" id="PF00361">
    <property type="entry name" value="Proton_antipo_M"/>
    <property type="match status" value="1"/>
</dbReference>
<evidence type="ECO:0000256" key="16">
    <source>
        <dbReference type="ARBA" id="ARBA00049551"/>
    </source>
</evidence>
<feature type="transmembrane region" description="Helical" evidence="17">
    <location>
        <begin position="25"/>
        <end position="46"/>
    </location>
</feature>
<comment type="function">
    <text evidence="17">Core subunit of the mitochondrial membrane respiratory chain NADH dehydrogenase (Complex I) which catalyzes electron transfer from NADH through the respiratory chain, using ubiquinone as an electron acceptor. Essential for the catalytic activity and assembly of complex I.</text>
</comment>
<geneLocation type="mitochondrion" evidence="20"/>
<feature type="transmembrane region" description="Helical" evidence="17">
    <location>
        <begin position="149"/>
        <end position="174"/>
    </location>
</feature>
<dbReference type="EC" id="7.1.1.2" evidence="4 17"/>
<dbReference type="GO" id="GO:0015990">
    <property type="term" value="P:electron transport coupled proton transport"/>
    <property type="evidence" value="ECO:0007669"/>
    <property type="project" value="TreeGrafter"/>
</dbReference>
<keyword evidence="10 17" id="KW-0249">Electron transport</keyword>
<reference evidence="20" key="1">
    <citation type="journal article" date="2010" name="Mol. Phylogenet. Evol.">
        <title>Rare genomic changes and mitochondrial sequences provide independent support for congruent relationships among the sea spiders (Arthropoda, Pycnogonida).</title>
        <authorList>
            <person name="Masta S.E."/>
            <person name="McCall A."/>
            <person name="Longhorn S.J."/>
        </authorList>
    </citation>
    <scope>NUCLEOTIDE SEQUENCE</scope>
</reference>
<evidence type="ECO:0000313" key="20">
    <source>
        <dbReference type="EMBL" id="ADB92019.1"/>
    </source>
</evidence>
<evidence type="ECO:0000256" key="1">
    <source>
        <dbReference type="ARBA" id="ARBA00003257"/>
    </source>
</evidence>
<feature type="domain" description="NADH:ubiquinone oxidoreductase chain 4 N-terminal" evidence="19">
    <location>
        <begin position="8"/>
        <end position="108"/>
    </location>
</feature>
<evidence type="ECO:0000256" key="4">
    <source>
        <dbReference type="ARBA" id="ARBA00012944"/>
    </source>
</evidence>
<dbReference type="AlphaFoldDB" id="E0XLH4"/>
<evidence type="ECO:0000259" key="19">
    <source>
        <dbReference type="Pfam" id="PF01059"/>
    </source>
</evidence>